<keyword evidence="24" id="KW-1185">Reference proteome</keyword>
<evidence type="ECO:0000256" key="11">
    <source>
        <dbReference type="ARBA" id="ARBA00022968"/>
    </source>
</evidence>
<keyword evidence="22" id="KW-1133">Transmembrane helix</keyword>
<accession>R8BG15</accession>
<keyword evidence="15" id="KW-0961">Cell wall biogenesis/degradation</keyword>
<evidence type="ECO:0000256" key="17">
    <source>
        <dbReference type="ARBA" id="ARBA00037649"/>
    </source>
</evidence>
<dbReference type="EMBL" id="KB933225">
    <property type="protein sequence ID" value="EON98229.1"/>
    <property type="molecule type" value="Genomic_DNA"/>
</dbReference>
<evidence type="ECO:0000256" key="12">
    <source>
        <dbReference type="ARBA" id="ARBA00023136"/>
    </source>
</evidence>
<dbReference type="GO" id="GO:0005886">
    <property type="term" value="C:plasma membrane"/>
    <property type="evidence" value="ECO:0007669"/>
    <property type="project" value="UniProtKB-SubCell"/>
</dbReference>
<evidence type="ECO:0000256" key="19">
    <source>
        <dbReference type="ARBA" id="ARBA00043078"/>
    </source>
</evidence>
<proteinExistence type="inferred from homology"/>
<feature type="region of interest" description="Disordered" evidence="21">
    <location>
        <begin position="384"/>
        <end position="409"/>
    </location>
</feature>
<dbReference type="Proteomes" id="UP000014074">
    <property type="component" value="Unassembled WGS sequence"/>
</dbReference>
<dbReference type="EC" id="3.2.1.39" evidence="5"/>
<evidence type="ECO:0000256" key="18">
    <source>
        <dbReference type="ARBA" id="ARBA00042373"/>
    </source>
</evidence>
<feature type="region of interest" description="Disordered" evidence="21">
    <location>
        <begin position="266"/>
        <end position="294"/>
    </location>
</feature>
<keyword evidence="22" id="KW-0812">Transmembrane</keyword>
<comment type="subcellular location">
    <subcellularLocation>
        <location evidence="3">Cell membrane</location>
        <topology evidence="3">Single-pass type II membrane protein</topology>
    </subcellularLocation>
    <subcellularLocation>
        <location evidence="2">Secreted</location>
        <location evidence="2">Cell wall</location>
    </subcellularLocation>
</comment>
<keyword evidence="14" id="KW-0119">Carbohydrate metabolism</keyword>
<feature type="compositionally biased region" description="Low complexity" evidence="21">
    <location>
        <begin position="210"/>
        <end position="223"/>
    </location>
</feature>
<evidence type="ECO:0000313" key="24">
    <source>
        <dbReference type="Proteomes" id="UP000014074"/>
    </source>
</evidence>
<evidence type="ECO:0000256" key="10">
    <source>
        <dbReference type="ARBA" id="ARBA00022801"/>
    </source>
</evidence>
<keyword evidence="8" id="KW-0964">Secreted</keyword>
<feature type="region of interest" description="Disordered" evidence="21">
    <location>
        <begin position="134"/>
        <end position="177"/>
    </location>
</feature>
<dbReference type="GO" id="GO:0009986">
    <property type="term" value="C:cell surface"/>
    <property type="evidence" value="ECO:0007669"/>
    <property type="project" value="TreeGrafter"/>
</dbReference>
<dbReference type="InterPro" id="IPR000490">
    <property type="entry name" value="Glyco_hydro_17"/>
</dbReference>
<sequence>MPRYSFDSESAEREPLENQYSYSPQSRQPYRQQQQQQQQQQQHYQQYQDSPDYRYHQNDNNNNNNGQAQYQQQQQQQNYGSPTRSDRPGAHPDSHFGRLRQERRLSRDRSASGGPSYLATGAAAGAAATSAQYSDAVSPISPPQPPPHRDADGRYWGQELGYGTGPQSNITPGADNFGEAAAGGLSGVAYSVADRHPRESGVEAMSGPNYPQQAYQSQQQQQYGRGAGNGPYGNDQASQGLHPAAYAAGYTGDRNSHSSLAGLNAAAVPPGAASPGMRTPSRSPHRAYNDLYSDDPYQGYSGMPNPSLGVVNPHDIEDDGDEGLEYGRRGHRTSMLSLGGSSNRSGHHGTAAAAAGAGAGGAAAGAGVMGALGGLVGRNAAGRSGGPSGQYDPVHNGSTGYQGGGSAYDLGSNRAEKSSDWLSKQSGSSKKWKWVIIIGIGLVIAAGIACGIVFGVVLKNKNGSSSSSGSASDDEDANGDLNINSSEIKKLLNNADLHKIFPGVDYTPLNTQYPDCLHSPPSQNNVTRDVAVLSQLTNTIRLYGTDCNQTEMVIHALKQLKMDDTIKIWMGVWQDNNDTTNARQLEQMWTILDTYGETPFKGLIVANEILFREQMTTSELGTLLASVRTNLTSKDMSLPVATSDLGDKWTAELAQQSDYVMANIHPFFGGINAKDAASWTYSFWENNNGPYFKSDADKNIISETGWPTQGGTDCGTDTVTDCPDASVAGIDELNQFMEDWVCDALTNGTQYFWFEAFDEPWKIQFNEEGKKWEDHWGLLDVNRKLKSGVKIPDCGGKTV</sequence>
<dbReference type="SUPFAM" id="SSF51445">
    <property type="entry name" value="(Trans)glycosidases"/>
    <property type="match status" value="1"/>
</dbReference>
<dbReference type="GO" id="GO:0000272">
    <property type="term" value="P:polysaccharide catabolic process"/>
    <property type="evidence" value="ECO:0007669"/>
    <property type="project" value="UniProtKB-KW"/>
</dbReference>
<name>R8BG15_PHAM7</name>
<dbReference type="GeneID" id="19326901"/>
<feature type="compositionally biased region" description="Low complexity" evidence="21">
    <location>
        <begin position="58"/>
        <end position="78"/>
    </location>
</feature>
<evidence type="ECO:0000256" key="16">
    <source>
        <dbReference type="ARBA" id="ARBA00023326"/>
    </source>
</evidence>
<dbReference type="Pfam" id="PF00332">
    <property type="entry name" value="Glyco_hydro_17"/>
    <property type="match status" value="1"/>
</dbReference>
<keyword evidence="7" id="KW-0134">Cell wall</keyword>
<keyword evidence="11" id="KW-0735">Signal-anchor</keyword>
<dbReference type="InterPro" id="IPR050732">
    <property type="entry name" value="Beta-glucan_modifiers"/>
</dbReference>
<keyword evidence="13" id="KW-0325">Glycoprotein</keyword>
<feature type="compositionally biased region" description="Low complexity" evidence="21">
    <location>
        <begin position="266"/>
        <end position="276"/>
    </location>
</feature>
<evidence type="ECO:0000313" key="23">
    <source>
        <dbReference type="EMBL" id="EON98229.1"/>
    </source>
</evidence>
<dbReference type="InterPro" id="IPR017853">
    <property type="entry name" value="GH"/>
</dbReference>
<evidence type="ECO:0000256" key="9">
    <source>
        <dbReference type="ARBA" id="ARBA00022729"/>
    </source>
</evidence>
<evidence type="ECO:0000256" key="1">
    <source>
        <dbReference type="ARBA" id="ARBA00000382"/>
    </source>
</evidence>
<evidence type="ECO:0000256" key="6">
    <source>
        <dbReference type="ARBA" id="ARBA00022475"/>
    </source>
</evidence>
<keyword evidence="9" id="KW-0732">Signal</keyword>
<keyword evidence="16" id="KW-0624">Polysaccharide degradation</keyword>
<evidence type="ECO:0000256" key="15">
    <source>
        <dbReference type="ARBA" id="ARBA00023316"/>
    </source>
</evidence>
<feature type="transmembrane region" description="Helical" evidence="22">
    <location>
        <begin position="434"/>
        <end position="458"/>
    </location>
</feature>
<dbReference type="KEGG" id="tmn:UCRPA7_6263"/>
<feature type="region of interest" description="Disordered" evidence="21">
    <location>
        <begin position="332"/>
        <end position="352"/>
    </location>
</feature>
<gene>
    <name evidence="23" type="ORF">UCRPA7_6263</name>
</gene>
<feature type="region of interest" description="Disordered" evidence="21">
    <location>
        <begin position="198"/>
        <end position="239"/>
    </location>
</feature>
<dbReference type="GO" id="GO:0005576">
    <property type="term" value="C:extracellular region"/>
    <property type="evidence" value="ECO:0007669"/>
    <property type="project" value="TreeGrafter"/>
</dbReference>
<evidence type="ECO:0000256" key="14">
    <source>
        <dbReference type="ARBA" id="ARBA00023277"/>
    </source>
</evidence>
<dbReference type="Gene3D" id="3.20.20.80">
    <property type="entry name" value="Glycosidases"/>
    <property type="match status" value="1"/>
</dbReference>
<feature type="compositionally biased region" description="Basic and acidic residues" evidence="21">
    <location>
        <begin position="84"/>
        <end position="110"/>
    </location>
</feature>
<dbReference type="PANTHER" id="PTHR16631">
    <property type="entry name" value="GLUCAN 1,3-BETA-GLUCOSIDASE"/>
    <property type="match status" value="1"/>
</dbReference>
<dbReference type="OrthoDB" id="68336at2759"/>
<dbReference type="GO" id="GO:0071555">
    <property type="term" value="P:cell wall organization"/>
    <property type="evidence" value="ECO:0007669"/>
    <property type="project" value="UniProtKB-KW"/>
</dbReference>
<keyword evidence="6" id="KW-1003">Cell membrane</keyword>
<keyword evidence="12 22" id="KW-0472">Membrane</keyword>
<dbReference type="FunFam" id="3.20.20.80:FF:000151">
    <property type="entry name" value="Glucan endo-1,3-beta-glucosidase btgC"/>
    <property type="match status" value="1"/>
</dbReference>
<evidence type="ECO:0000256" key="22">
    <source>
        <dbReference type="SAM" id="Phobius"/>
    </source>
</evidence>
<organism evidence="23 24">
    <name type="scientific">Phaeoacremonium minimum (strain UCR-PA7)</name>
    <name type="common">Esca disease fungus</name>
    <name type="synonym">Togninia minima</name>
    <dbReference type="NCBI Taxonomy" id="1286976"/>
    <lineage>
        <taxon>Eukaryota</taxon>
        <taxon>Fungi</taxon>
        <taxon>Dikarya</taxon>
        <taxon>Ascomycota</taxon>
        <taxon>Pezizomycotina</taxon>
        <taxon>Sordariomycetes</taxon>
        <taxon>Sordariomycetidae</taxon>
        <taxon>Togniniales</taxon>
        <taxon>Togniniaceae</taxon>
        <taxon>Phaeoacremonium</taxon>
    </lineage>
</organism>
<feature type="region of interest" description="Disordered" evidence="21">
    <location>
        <begin position="1"/>
        <end position="118"/>
    </location>
</feature>
<dbReference type="HOGENOM" id="CLU_011476_0_0_1"/>
<evidence type="ECO:0000256" key="21">
    <source>
        <dbReference type="SAM" id="MobiDB-lite"/>
    </source>
</evidence>
<dbReference type="AlphaFoldDB" id="R8BG15"/>
<dbReference type="RefSeq" id="XP_007916993.1">
    <property type="nucleotide sequence ID" value="XM_007918802.1"/>
</dbReference>
<keyword evidence="10" id="KW-0378">Hydrolase</keyword>
<comment type="similarity">
    <text evidence="4 20">Belongs to the glycosyl hydrolase 17 family.</text>
</comment>
<dbReference type="GO" id="GO:0009277">
    <property type="term" value="C:fungal-type cell wall"/>
    <property type="evidence" value="ECO:0007669"/>
    <property type="project" value="TreeGrafter"/>
</dbReference>
<protein>
    <recommendedName>
        <fullName evidence="5">glucan endo-1,3-beta-D-glucosidase</fullName>
        <ecNumber evidence="5">3.2.1.39</ecNumber>
    </recommendedName>
    <alternativeName>
        <fullName evidence="19">Endo-1,3-beta-glucanase btgC</fullName>
    </alternativeName>
    <alternativeName>
        <fullName evidence="18">Laminarinase btgC</fullName>
    </alternativeName>
</protein>
<evidence type="ECO:0000256" key="5">
    <source>
        <dbReference type="ARBA" id="ARBA00012780"/>
    </source>
</evidence>
<comment type="function">
    <text evidence="17">Glucanases play a role in cell expansion during growth, in cell-cell fusion during mating, and in spore release during sporulation. This enzyme may be involved in beta-glucan degradation. Active on laminarin and lichenan.</text>
</comment>
<evidence type="ECO:0000256" key="4">
    <source>
        <dbReference type="ARBA" id="ARBA00008773"/>
    </source>
</evidence>
<evidence type="ECO:0000256" key="3">
    <source>
        <dbReference type="ARBA" id="ARBA00004401"/>
    </source>
</evidence>
<evidence type="ECO:0000256" key="7">
    <source>
        <dbReference type="ARBA" id="ARBA00022512"/>
    </source>
</evidence>
<comment type="catalytic activity">
    <reaction evidence="1">
        <text>Hydrolysis of (1-&gt;3)-beta-D-glucosidic linkages in (1-&gt;3)-beta-D-glucans.</text>
        <dbReference type="EC" id="3.2.1.39"/>
    </reaction>
</comment>
<reference evidence="24" key="1">
    <citation type="journal article" date="2013" name="Genome Announc.">
        <title>Draft genome sequence of the ascomycete Phaeoacremonium aleophilum strain UCR-PA7, a causal agent of the esca disease complex in grapevines.</title>
        <authorList>
            <person name="Blanco-Ulate B."/>
            <person name="Rolshausen P."/>
            <person name="Cantu D."/>
        </authorList>
    </citation>
    <scope>NUCLEOTIDE SEQUENCE [LARGE SCALE GENOMIC DNA]</scope>
    <source>
        <strain evidence="24">UCR-PA7</strain>
    </source>
</reference>
<evidence type="ECO:0000256" key="20">
    <source>
        <dbReference type="RuleBase" id="RU004335"/>
    </source>
</evidence>
<feature type="compositionally biased region" description="Polar residues" evidence="21">
    <location>
        <begin position="334"/>
        <end position="344"/>
    </location>
</feature>
<dbReference type="PANTHER" id="PTHR16631:SF17">
    <property type="entry name" value="GLUCAN ENDO-1,3-BETA-GLUCOSIDASE BTGC"/>
    <property type="match status" value="1"/>
</dbReference>
<evidence type="ECO:0000256" key="2">
    <source>
        <dbReference type="ARBA" id="ARBA00004191"/>
    </source>
</evidence>
<feature type="compositionally biased region" description="Low complexity" evidence="21">
    <location>
        <begin position="19"/>
        <end position="48"/>
    </location>
</feature>
<dbReference type="eggNOG" id="ENOG502QTKT">
    <property type="taxonomic scope" value="Eukaryota"/>
</dbReference>
<evidence type="ECO:0000256" key="13">
    <source>
        <dbReference type="ARBA" id="ARBA00023180"/>
    </source>
</evidence>
<dbReference type="GO" id="GO:0042973">
    <property type="term" value="F:glucan endo-1,3-beta-D-glucosidase activity"/>
    <property type="evidence" value="ECO:0007669"/>
    <property type="project" value="UniProtKB-EC"/>
</dbReference>
<evidence type="ECO:0000256" key="8">
    <source>
        <dbReference type="ARBA" id="ARBA00022525"/>
    </source>
</evidence>